<dbReference type="GO" id="GO:0005886">
    <property type="term" value="C:plasma membrane"/>
    <property type="evidence" value="ECO:0007669"/>
    <property type="project" value="TreeGrafter"/>
</dbReference>
<proteinExistence type="predicted"/>
<dbReference type="Pfam" id="PF05627">
    <property type="entry name" value="AvrRpt-cleavage"/>
    <property type="match status" value="1"/>
</dbReference>
<dbReference type="InterPro" id="IPR040387">
    <property type="entry name" value="RIN4/NOI4"/>
</dbReference>
<dbReference type="EMBL" id="QPKB01000005">
    <property type="protein sequence ID" value="RWR85412.1"/>
    <property type="molecule type" value="Genomic_DNA"/>
</dbReference>
<evidence type="ECO:0000313" key="3">
    <source>
        <dbReference type="EMBL" id="RWR85412.1"/>
    </source>
</evidence>
<evidence type="ECO:0000259" key="2">
    <source>
        <dbReference type="Pfam" id="PF05627"/>
    </source>
</evidence>
<sequence length="74" mass="8274">MSSSQEKGRSLPKFGEWDVNNPASAEGFTVIFSKAKDDKKPNTNPKGPTPPPQKTKKKADNDHPKSRKKWFCCV</sequence>
<evidence type="ECO:0000313" key="4">
    <source>
        <dbReference type="Proteomes" id="UP000283530"/>
    </source>
</evidence>
<comment type="caution">
    <text evidence="3">The sequence shown here is derived from an EMBL/GenBank/DDBJ whole genome shotgun (WGS) entry which is preliminary data.</text>
</comment>
<organism evidence="3 4">
    <name type="scientific">Cinnamomum micranthum f. kanehirae</name>
    <dbReference type="NCBI Taxonomy" id="337451"/>
    <lineage>
        <taxon>Eukaryota</taxon>
        <taxon>Viridiplantae</taxon>
        <taxon>Streptophyta</taxon>
        <taxon>Embryophyta</taxon>
        <taxon>Tracheophyta</taxon>
        <taxon>Spermatophyta</taxon>
        <taxon>Magnoliopsida</taxon>
        <taxon>Magnoliidae</taxon>
        <taxon>Laurales</taxon>
        <taxon>Lauraceae</taxon>
        <taxon>Cinnamomum</taxon>
    </lineage>
</organism>
<feature type="compositionally biased region" description="Basic residues" evidence="1">
    <location>
        <begin position="65"/>
        <end position="74"/>
    </location>
</feature>
<protein>
    <submittedName>
        <fullName evidence="3">RPM1-interacting protein 4-like protein isoform X3</fullName>
    </submittedName>
</protein>
<feature type="domain" description="RIN4 pathogenic type III effector avirulence factor Avr cleavage site" evidence="2">
    <location>
        <begin position="6"/>
        <end position="40"/>
    </location>
</feature>
<evidence type="ECO:0000256" key="1">
    <source>
        <dbReference type="SAM" id="MobiDB-lite"/>
    </source>
</evidence>
<dbReference type="InterPro" id="IPR008700">
    <property type="entry name" value="TypeIII_avirulence_cleave"/>
</dbReference>
<accession>A0A3S3MKL3</accession>
<dbReference type="AlphaFoldDB" id="A0A3S3MKL3"/>
<name>A0A3S3MKL3_9MAGN</name>
<feature type="region of interest" description="Disordered" evidence="1">
    <location>
        <begin position="1"/>
        <end position="74"/>
    </location>
</feature>
<keyword evidence="4" id="KW-1185">Reference proteome</keyword>
<dbReference type="PANTHER" id="PTHR33159:SF93">
    <property type="entry name" value="PROTEIN NOI4"/>
    <property type="match status" value="1"/>
</dbReference>
<gene>
    <name evidence="3" type="ORF">CKAN_01427600</name>
</gene>
<dbReference type="PANTHER" id="PTHR33159">
    <property type="entry name" value="RPM1-INTERACTING PROTEIN 4 (RIN4) FAMILY PROTEIN"/>
    <property type="match status" value="1"/>
</dbReference>
<dbReference type="OrthoDB" id="1903947at2759"/>
<reference evidence="3 4" key="1">
    <citation type="journal article" date="2019" name="Nat. Plants">
        <title>Stout camphor tree genome fills gaps in understanding of flowering plant genome evolution.</title>
        <authorList>
            <person name="Chaw S.M."/>
            <person name="Liu Y.C."/>
            <person name="Wu Y.W."/>
            <person name="Wang H.Y."/>
            <person name="Lin C.I."/>
            <person name="Wu C.S."/>
            <person name="Ke H.M."/>
            <person name="Chang L.Y."/>
            <person name="Hsu C.Y."/>
            <person name="Yang H.T."/>
            <person name="Sudianto E."/>
            <person name="Hsu M.H."/>
            <person name="Wu K.P."/>
            <person name="Wang L.N."/>
            <person name="Leebens-Mack J.H."/>
            <person name="Tsai I.J."/>
        </authorList>
    </citation>
    <scope>NUCLEOTIDE SEQUENCE [LARGE SCALE GENOMIC DNA]</scope>
    <source>
        <strain evidence="4">cv. Chaw 1501</strain>
        <tissue evidence="3">Young leaves</tissue>
    </source>
</reference>
<dbReference type="Proteomes" id="UP000283530">
    <property type="component" value="Unassembled WGS sequence"/>
</dbReference>